<dbReference type="PANTHER" id="PTHR30404:SF0">
    <property type="entry name" value="N-ACETYLMURAMOYL-L-ALANINE AMIDASE AMIC"/>
    <property type="match status" value="1"/>
</dbReference>
<dbReference type="SMART" id="SM00287">
    <property type="entry name" value="SH3b"/>
    <property type="match status" value="1"/>
</dbReference>
<dbReference type="SUPFAM" id="SSF53187">
    <property type="entry name" value="Zn-dependent exopeptidases"/>
    <property type="match status" value="1"/>
</dbReference>
<reference evidence="5 6" key="1">
    <citation type="submission" date="2024-01" db="EMBL/GenBank/DDBJ databases">
        <title>novel species in genus Adlercreutzia.</title>
        <authorList>
            <person name="Liu X."/>
        </authorList>
    </citation>
    <scope>NUCLEOTIDE SEQUENCE [LARGE SCALE GENOMIC DNA]</scope>
    <source>
        <strain evidence="5 6">R22</strain>
    </source>
</reference>
<keyword evidence="6" id="KW-1185">Reference proteome</keyword>
<protein>
    <submittedName>
        <fullName evidence="5">N-acetylmuramoyl-L-alanine amidase</fullName>
        <ecNumber evidence="5">3.5.1.28</ecNumber>
    </submittedName>
</protein>
<dbReference type="InterPro" id="IPR002508">
    <property type="entry name" value="MurNAc-LAA_cat"/>
</dbReference>
<organism evidence="5 6">
    <name type="scientific">Adlercreutzia shanghongiae</name>
    <dbReference type="NCBI Taxonomy" id="3111773"/>
    <lineage>
        <taxon>Bacteria</taxon>
        <taxon>Bacillati</taxon>
        <taxon>Actinomycetota</taxon>
        <taxon>Coriobacteriia</taxon>
        <taxon>Eggerthellales</taxon>
        <taxon>Eggerthellaceae</taxon>
        <taxon>Adlercreutzia</taxon>
    </lineage>
</organism>
<feature type="domain" description="SH3b" evidence="4">
    <location>
        <begin position="207"/>
        <end position="275"/>
    </location>
</feature>
<evidence type="ECO:0000256" key="2">
    <source>
        <dbReference type="ARBA" id="ARBA00023316"/>
    </source>
</evidence>
<comment type="caution">
    <text evidence="5">The sequence shown here is derived from an EMBL/GenBank/DDBJ whole genome shotgun (WGS) entry which is preliminary data.</text>
</comment>
<accession>A0ABU6IW56</accession>
<dbReference type="Gene3D" id="3.40.630.40">
    <property type="entry name" value="Zn-dependent exopeptidases"/>
    <property type="match status" value="1"/>
</dbReference>
<gene>
    <name evidence="5" type="ORF">VJ920_01870</name>
</gene>
<evidence type="ECO:0000256" key="1">
    <source>
        <dbReference type="ARBA" id="ARBA00022801"/>
    </source>
</evidence>
<evidence type="ECO:0000313" key="5">
    <source>
        <dbReference type="EMBL" id="MEC4294057.1"/>
    </source>
</evidence>
<keyword evidence="2" id="KW-0961">Cell wall biogenesis/degradation</keyword>
<feature type="region of interest" description="Disordered" evidence="3">
    <location>
        <begin position="180"/>
        <end position="200"/>
    </location>
</feature>
<dbReference type="EC" id="3.5.1.28" evidence="5"/>
<dbReference type="PANTHER" id="PTHR30404">
    <property type="entry name" value="N-ACETYLMURAMOYL-L-ALANINE AMIDASE"/>
    <property type="match status" value="1"/>
</dbReference>
<dbReference type="Pfam" id="PF08460">
    <property type="entry name" value="SH3_5"/>
    <property type="match status" value="1"/>
</dbReference>
<dbReference type="Gene3D" id="2.30.30.40">
    <property type="entry name" value="SH3 Domains"/>
    <property type="match status" value="1"/>
</dbReference>
<dbReference type="InterPro" id="IPR003646">
    <property type="entry name" value="SH3-like_bac-type"/>
</dbReference>
<dbReference type="CDD" id="cd02696">
    <property type="entry name" value="MurNAc-LAA"/>
    <property type="match status" value="1"/>
</dbReference>
<dbReference type="InterPro" id="IPR050695">
    <property type="entry name" value="N-acetylmuramoyl_amidase_3"/>
</dbReference>
<dbReference type="Proteomes" id="UP001343724">
    <property type="component" value="Unassembled WGS sequence"/>
</dbReference>
<proteinExistence type="predicted"/>
<dbReference type="PROSITE" id="PS51781">
    <property type="entry name" value="SH3B"/>
    <property type="match status" value="1"/>
</dbReference>
<dbReference type="GO" id="GO:0008745">
    <property type="term" value="F:N-acetylmuramoyl-L-alanine amidase activity"/>
    <property type="evidence" value="ECO:0007669"/>
    <property type="project" value="UniProtKB-EC"/>
</dbReference>
<keyword evidence="1 5" id="KW-0378">Hydrolase</keyword>
<evidence type="ECO:0000259" key="4">
    <source>
        <dbReference type="PROSITE" id="PS51781"/>
    </source>
</evidence>
<dbReference type="EMBL" id="JAYMFH010000001">
    <property type="protein sequence ID" value="MEC4294057.1"/>
    <property type="molecule type" value="Genomic_DNA"/>
</dbReference>
<name>A0ABU6IW56_9ACTN</name>
<feature type="compositionally biased region" description="Low complexity" evidence="3">
    <location>
        <begin position="181"/>
        <end position="198"/>
    </location>
</feature>
<evidence type="ECO:0000256" key="3">
    <source>
        <dbReference type="SAM" id="MobiDB-lite"/>
    </source>
</evidence>
<evidence type="ECO:0000313" key="6">
    <source>
        <dbReference type="Proteomes" id="UP001343724"/>
    </source>
</evidence>
<dbReference type="SMART" id="SM00646">
    <property type="entry name" value="Ami_3"/>
    <property type="match status" value="1"/>
</dbReference>
<sequence>MKIAIAGGHSKKAPGASKYLDEYACDRAYVAKLIPALISAGHVVVNCSNEKADQSSELAEEVRLANESGADIFVAIHFNDGSGDPDNNPTGTETWIYEGTKSDLAKNVAKKMSANVANALGVRDRGAKGGNFYVLRKTSMPAVLLEVCFVDDKDDEAAYNATSWADLTNAVVQALAGNVVPKEPSSSPKPAASTSGAKGSKVDGKFGGTYRCNASKLNVRDRPSTSGAVVASYSKGQTVVLDDRYTIADGYVWGQYTAYSGKKRYVAVGKHTGKPEASDYLVKA</sequence>
<dbReference type="Pfam" id="PF01520">
    <property type="entry name" value="Amidase_3"/>
    <property type="match status" value="1"/>
</dbReference>
<dbReference type="RefSeq" id="WP_326454297.1">
    <property type="nucleotide sequence ID" value="NZ_JAYMFH010000001.1"/>
</dbReference>